<evidence type="ECO:0000259" key="1">
    <source>
        <dbReference type="Pfam" id="PF04471"/>
    </source>
</evidence>
<gene>
    <name evidence="2" type="ORF">Henu2_gp14</name>
</gene>
<accession>A0A410T4C8</accession>
<dbReference type="GO" id="GO:0009307">
    <property type="term" value="P:DNA restriction-modification system"/>
    <property type="evidence" value="ECO:0007669"/>
    <property type="project" value="InterPro"/>
</dbReference>
<keyword evidence="3" id="KW-1185">Reference proteome</keyword>
<organism evidence="2 3">
    <name type="scientific">Staphylococcus phage Henu2</name>
    <dbReference type="NCBI Taxonomy" id="2492948"/>
    <lineage>
        <taxon>Viruses</taxon>
        <taxon>Duplodnaviria</taxon>
        <taxon>Heunggongvirae</taxon>
        <taxon>Uroviricota</taxon>
        <taxon>Caudoviricetes</taxon>
        <taxon>Azeredovirinae</taxon>
        <taxon>Phietavirus</taxon>
        <taxon>Phietavirus Henu2</taxon>
    </lineage>
</organism>
<proteinExistence type="predicted"/>
<evidence type="ECO:0000313" key="3">
    <source>
        <dbReference type="Proteomes" id="UP000290296"/>
    </source>
</evidence>
<dbReference type="GO" id="GO:0004519">
    <property type="term" value="F:endonuclease activity"/>
    <property type="evidence" value="ECO:0007669"/>
    <property type="project" value="InterPro"/>
</dbReference>
<feature type="domain" description="Restriction endonuclease type IV Mrr" evidence="1">
    <location>
        <begin position="53"/>
        <end position="158"/>
    </location>
</feature>
<name>A0A410T4C8_9CAUD</name>
<sequence length="227" mass="27040">MTNEKFEIFKEVLKHTDKSTIEEQYLFSEEDYKRFDLYIKKLEKDDFKNAKEKGEYFEEFIIFILTCSNIFECTKNIRTNTNEIDIRAEFSPPAKDIAKYYDIKDTSPIYFECKNYRTSKINVTYVGKFFSLLSTTNKNLGVMVSPQGITGTPKEWTDGYGLCKKIRLKYNINIISISYEDLFKLKEKSMFQIINEKLTFLAEDFDITQHITQHPLEDEFKKYEKIY</sequence>
<dbReference type="Proteomes" id="UP000290296">
    <property type="component" value="Genome"/>
</dbReference>
<dbReference type="SUPFAM" id="SSF52980">
    <property type="entry name" value="Restriction endonuclease-like"/>
    <property type="match status" value="1"/>
</dbReference>
<dbReference type="InterPro" id="IPR007560">
    <property type="entry name" value="Restrct_endonuc_IV_Mrr"/>
</dbReference>
<dbReference type="EMBL" id="MK211557">
    <property type="protein sequence ID" value="QAU03486.1"/>
    <property type="molecule type" value="Genomic_DNA"/>
</dbReference>
<evidence type="ECO:0000313" key="2">
    <source>
        <dbReference type="EMBL" id="QAU03486.1"/>
    </source>
</evidence>
<dbReference type="InterPro" id="IPR011335">
    <property type="entry name" value="Restrct_endonuc-II-like"/>
</dbReference>
<dbReference type="Pfam" id="PF04471">
    <property type="entry name" value="Mrr_cat"/>
    <property type="match status" value="1"/>
</dbReference>
<protein>
    <recommendedName>
        <fullName evidence="1">Restriction endonuclease type IV Mrr domain-containing protein</fullName>
    </recommendedName>
</protein>
<dbReference type="GO" id="GO:0003677">
    <property type="term" value="F:DNA binding"/>
    <property type="evidence" value="ECO:0007669"/>
    <property type="project" value="InterPro"/>
</dbReference>
<reference evidence="2 3" key="1">
    <citation type="submission" date="2018-11" db="EMBL/GenBank/DDBJ databases">
        <authorList>
            <person name="Liu Z."/>
            <person name="Teng T."/>
        </authorList>
    </citation>
    <scope>NUCLEOTIDE SEQUENCE [LARGE SCALE GENOMIC DNA]</scope>
</reference>